<dbReference type="OrthoDB" id="9411774at2759"/>
<reference evidence="4 5" key="1">
    <citation type="submission" date="2019-12" db="EMBL/GenBank/DDBJ databases">
        <authorList>
            <person name="Alioto T."/>
            <person name="Alioto T."/>
            <person name="Gomez Garrido J."/>
        </authorList>
    </citation>
    <scope>NUCLEOTIDE SEQUENCE [LARGE SCALE GENOMIC DNA]</scope>
</reference>
<keyword evidence="1" id="KW-0863">Zinc-finger</keyword>
<dbReference type="PROSITE" id="PS00028">
    <property type="entry name" value="ZINC_FINGER_C2H2_1"/>
    <property type="match status" value="3"/>
</dbReference>
<feature type="domain" description="C2H2-type" evidence="3">
    <location>
        <begin position="290"/>
        <end position="312"/>
    </location>
</feature>
<feature type="domain" description="C2H2-type" evidence="3">
    <location>
        <begin position="234"/>
        <end position="261"/>
    </location>
</feature>
<keyword evidence="5" id="KW-1185">Reference proteome</keyword>
<dbReference type="GO" id="GO:0008270">
    <property type="term" value="F:zinc ion binding"/>
    <property type="evidence" value="ECO:0007669"/>
    <property type="project" value="UniProtKB-KW"/>
</dbReference>
<feature type="compositionally biased region" description="Low complexity" evidence="2">
    <location>
        <begin position="49"/>
        <end position="58"/>
    </location>
</feature>
<keyword evidence="1" id="KW-0479">Metal-binding</keyword>
<dbReference type="InterPro" id="IPR044303">
    <property type="entry name" value="ZAT1/4/9"/>
</dbReference>
<dbReference type="GO" id="GO:0006355">
    <property type="term" value="P:regulation of DNA-templated transcription"/>
    <property type="evidence" value="ECO:0007669"/>
    <property type="project" value="InterPro"/>
</dbReference>
<sequence length="363" mass="40968">MEKYRCKLCLRNFANGKALGGHMRSHKMNCYAAQNEKKFQTFEHDSQPSDDFQSSSSTSEEEEEEDREKEVLCYGLRENPKKTIRFVDPRFFSASGSVVLQDGESETESKLNLNPNPNPTTTPISRRSKRIRKTIVSVKETEGMKKSKCEKGEKISTNCIEFSDQPLSSISDKPDEDVAHCLMMLSRDTWHRQEYEEEEEEEEDKERNKYEDDDYSEDSGAVKVTKSTKVRGKYRCETCNKVFRSYQALGGHRANHKKIKVNLTVETPPRVVVETVKNGGSTAAVEEKIHECPVCFRVFSSGQALGGHKRSHFMGGGAISATVNSITSPPPANPFSRIGETLNIDLNLPAPVDDDDEFSQIMN</sequence>
<feature type="region of interest" description="Disordered" evidence="2">
    <location>
        <begin position="192"/>
        <end position="222"/>
    </location>
</feature>
<dbReference type="InterPro" id="IPR036236">
    <property type="entry name" value="Znf_C2H2_sf"/>
</dbReference>
<dbReference type="PROSITE" id="PS50157">
    <property type="entry name" value="ZINC_FINGER_C2H2_2"/>
    <property type="match status" value="3"/>
</dbReference>
<dbReference type="PANTHER" id="PTHR46326:SF2">
    <property type="entry name" value="ZINC FINGER PROTEIN ZAT1-RELATED"/>
    <property type="match status" value="1"/>
</dbReference>
<evidence type="ECO:0000256" key="1">
    <source>
        <dbReference type="PROSITE-ProRule" id="PRU00042"/>
    </source>
</evidence>
<keyword evidence="1" id="KW-0862">Zinc</keyword>
<feature type="compositionally biased region" description="Low complexity" evidence="2">
    <location>
        <begin position="111"/>
        <end position="124"/>
    </location>
</feature>
<accession>A0A8S0R1Y1</accession>
<dbReference type="Gene3D" id="3.30.160.60">
    <property type="entry name" value="Classic Zinc Finger"/>
    <property type="match status" value="1"/>
</dbReference>
<organism evidence="4 5">
    <name type="scientific">Olea europaea subsp. europaea</name>
    <dbReference type="NCBI Taxonomy" id="158383"/>
    <lineage>
        <taxon>Eukaryota</taxon>
        <taxon>Viridiplantae</taxon>
        <taxon>Streptophyta</taxon>
        <taxon>Embryophyta</taxon>
        <taxon>Tracheophyta</taxon>
        <taxon>Spermatophyta</taxon>
        <taxon>Magnoliopsida</taxon>
        <taxon>eudicotyledons</taxon>
        <taxon>Gunneridae</taxon>
        <taxon>Pentapetalae</taxon>
        <taxon>asterids</taxon>
        <taxon>lamiids</taxon>
        <taxon>Lamiales</taxon>
        <taxon>Oleaceae</taxon>
        <taxon>Oleeae</taxon>
        <taxon>Olea</taxon>
    </lineage>
</organism>
<evidence type="ECO:0000313" key="5">
    <source>
        <dbReference type="Proteomes" id="UP000594638"/>
    </source>
</evidence>
<feature type="region of interest" description="Disordered" evidence="2">
    <location>
        <begin position="102"/>
        <end position="124"/>
    </location>
</feature>
<feature type="compositionally biased region" description="Acidic residues" evidence="2">
    <location>
        <begin position="195"/>
        <end position="204"/>
    </location>
</feature>
<dbReference type="SUPFAM" id="SSF57667">
    <property type="entry name" value="beta-beta-alpha zinc fingers"/>
    <property type="match status" value="1"/>
</dbReference>
<dbReference type="InterPro" id="IPR013087">
    <property type="entry name" value="Znf_C2H2_type"/>
</dbReference>
<evidence type="ECO:0000256" key="2">
    <source>
        <dbReference type="SAM" id="MobiDB-lite"/>
    </source>
</evidence>
<dbReference type="PANTHER" id="PTHR46326">
    <property type="entry name" value="ZINC FINGER PROTEIN ZAT1-RELATED"/>
    <property type="match status" value="1"/>
</dbReference>
<dbReference type="Proteomes" id="UP000594638">
    <property type="component" value="Unassembled WGS sequence"/>
</dbReference>
<dbReference type="AlphaFoldDB" id="A0A8S0R1Y1"/>
<gene>
    <name evidence="4" type="ORF">OLEA9_A010588</name>
</gene>
<dbReference type="SMART" id="SM00355">
    <property type="entry name" value="ZnF_C2H2"/>
    <property type="match status" value="3"/>
</dbReference>
<dbReference type="Pfam" id="PF13912">
    <property type="entry name" value="zf-C2H2_6"/>
    <property type="match status" value="3"/>
</dbReference>
<proteinExistence type="predicted"/>
<dbReference type="EMBL" id="CACTIH010002068">
    <property type="protein sequence ID" value="CAA2972779.1"/>
    <property type="molecule type" value="Genomic_DNA"/>
</dbReference>
<evidence type="ECO:0000259" key="3">
    <source>
        <dbReference type="PROSITE" id="PS50157"/>
    </source>
</evidence>
<evidence type="ECO:0000313" key="4">
    <source>
        <dbReference type="EMBL" id="CAA2972779.1"/>
    </source>
</evidence>
<feature type="domain" description="C2H2-type" evidence="3">
    <location>
        <begin position="4"/>
        <end position="26"/>
    </location>
</feature>
<protein>
    <submittedName>
        <fullName evidence="4">Zinc finger ZAT9-like</fullName>
    </submittedName>
</protein>
<name>A0A8S0R1Y1_OLEEU</name>
<comment type="caution">
    <text evidence="4">The sequence shown here is derived from an EMBL/GenBank/DDBJ whole genome shotgun (WGS) entry which is preliminary data.</text>
</comment>
<dbReference type="Gramene" id="OE9A010588T1">
    <property type="protein sequence ID" value="OE9A010588C1"/>
    <property type="gene ID" value="OE9A010588"/>
</dbReference>
<feature type="region of interest" description="Disordered" evidence="2">
    <location>
        <begin position="41"/>
        <end position="70"/>
    </location>
</feature>